<dbReference type="VEuPathDB" id="TriTrypDB:LPAL13_090017200"/>
<dbReference type="eggNOG" id="ENOG502S62S">
    <property type="taxonomic scope" value="Eukaryota"/>
</dbReference>
<reference evidence="1 2" key="1">
    <citation type="journal article" date="2015" name="Sci. Rep.">
        <title>The genome of Leishmania panamensis: insights into genomics of the L. (Viannia) subgenus.</title>
        <authorList>
            <person name="Llanes A."/>
            <person name="Restrepo C.M."/>
            <person name="Vecchio G.D."/>
            <person name="Anguizola F.J."/>
            <person name="Lleonart R."/>
        </authorList>
    </citation>
    <scope>NUCLEOTIDE SEQUENCE [LARGE SCALE GENOMIC DNA]</scope>
    <source>
        <strain evidence="1 2">MHOM/PA/94/PSC-1</strain>
    </source>
</reference>
<keyword evidence="2" id="KW-1185">Reference proteome</keyword>
<organism evidence="1 2">
    <name type="scientific">Leishmania panamensis</name>
    <dbReference type="NCBI Taxonomy" id="5679"/>
    <lineage>
        <taxon>Eukaryota</taxon>
        <taxon>Discoba</taxon>
        <taxon>Euglenozoa</taxon>
        <taxon>Kinetoplastea</taxon>
        <taxon>Metakinetoplastina</taxon>
        <taxon>Trypanosomatida</taxon>
        <taxon>Trypanosomatidae</taxon>
        <taxon>Leishmaniinae</taxon>
        <taxon>Leishmania</taxon>
        <taxon>Leishmania guyanensis species complex</taxon>
    </lineage>
</organism>
<dbReference type="Proteomes" id="UP000063063">
    <property type="component" value="Chromosome 9"/>
</dbReference>
<dbReference type="SUPFAM" id="SSF81382">
    <property type="entry name" value="Skp1 dimerisation domain-like"/>
    <property type="match status" value="1"/>
</dbReference>
<evidence type="ECO:0008006" key="3">
    <source>
        <dbReference type="Google" id="ProtNLM"/>
    </source>
</evidence>
<gene>
    <name evidence="1" type="ORF">LPMP_091170</name>
</gene>
<name>A0A088RJ65_LEIPA</name>
<evidence type="ECO:0000313" key="2">
    <source>
        <dbReference type="Proteomes" id="UP000063063"/>
    </source>
</evidence>
<dbReference type="OrthoDB" id="271800at2759"/>
<dbReference type="KEGG" id="lpan:LPMP_091170"/>
<evidence type="ECO:0000313" key="1">
    <source>
        <dbReference type="EMBL" id="AIN96032.1"/>
    </source>
</evidence>
<dbReference type="VEuPathDB" id="TriTrypDB:LPMP_091170"/>
<dbReference type="InterPro" id="IPR011333">
    <property type="entry name" value="SKP1/BTB/POZ_sf"/>
</dbReference>
<dbReference type="RefSeq" id="XP_010704354.1">
    <property type="nucleotide sequence ID" value="XM_010706052.1"/>
</dbReference>
<proteinExistence type="predicted"/>
<dbReference type="AlphaFoldDB" id="A0A088RJ65"/>
<dbReference type="GeneID" id="22572687"/>
<dbReference type="Gene3D" id="3.30.710.10">
    <property type="entry name" value="Potassium Channel Kv1.1, Chain A"/>
    <property type="match status" value="1"/>
</dbReference>
<dbReference type="GO" id="GO:0006511">
    <property type="term" value="P:ubiquitin-dependent protein catabolic process"/>
    <property type="evidence" value="ECO:0007669"/>
    <property type="project" value="InterPro"/>
</dbReference>
<sequence length="197" mass="22329">MSNEEVFRITNVSGYSVEIPLATAKELLGMLDMDQVFRAARAGADDTDESADADDYDAEPLKAEGMEYSKEVLDVVRSYALLPSDERTNNIPRPLTQDLRSVVHAGEMELVEKAEREDYLVDLLNCALFLRFSQLSALCAAYIAVRIDEIAKAAPDIMEGAERIRKFLHMQNEWTEEEMGHLRREMEYAKSVDPNVY</sequence>
<dbReference type="InterPro" id="IPR036296">
    <property type="entry name" value="SKP1-like_dim_sf"/>
</dbReference>
<dbReference type="EMBL" id="CP009378">
    <property type="protein sequence ID" value="AIN96032.1"/>
    <property type="molecule type" value="Genomic_DNA"/>
</dbReference>
<accession>A0A088RJ65</accession>
<protein>
    <recommendedName>
        <fullName evidence="3">SKP1 component dimerisation domain-containing protein</fullName>
    </recommendedName>
</protein>